<evidence type="ECO:0000313" key="7">
    <source>
        <dbReference type="EMBL" id="KAK3751369.1"/>
    </source>
</evidence>
<evidence type="ECO:0000259" key="6">
    <source>
        <dbReference type="Pfam" id="PF01490"/>
    </source>
</evidence>
<comment type="caution">
    <text evidence="7">The sequence shown here is derived from an EMBL/GenBank/DDBJ whole genome shotgun (WGS) entry which is preliminary data.</text>
</comment>
<feature type="transmembrane region" description="Helical" evidence="5">
    <location>
        <begin position="126"/>
        <end position="147"/>
    </location>
</feature>
<evidence type="ECO:0000256" key="4">
    <source>
        <dbReference type="ARBA" id="ARBA00023136"/>
    </source>
</evidence>
<evidence type="ECO:0000256" key="2">
    <source>
        <dbReference type="ARBA" id="ARBA00022692"/>
    </source>
</evidence>
<sequence length="153" mass="16895">MITLIINSCISVVFEHNSVDLNLSSNLAKHIFQSHKLKLLGVCKSNQLSERPHSSEIKFGPLGAGLLYFPLAYRLSGGIFIADTMQSIILVFVVITYLILGYCADIKGSNNYQDVIHSLCGARAQLACAVCITLYCFGTCITFLIFIGDHWEM</sequence>
<feature type="non-terminal residue" evidence="7">
    <location>
        <position position="1"/>
    </location>
</feature>
<keyword evidence="4 5" id="KW-0472">Membrane</keyword>
<proteinExistence type="predicted"/>
<keyword evidence="3 5" id="KW-1133">Transmembrane helix</keyword>
<reference evidence="7" key="1">
    <citation type="journal article" date="2023" name="G3 (Bethesda)">
        <title>A reference genome for the long-term kleptoplast-retaining sea slug Elysia crispata morphotype clarki.</title>
        <authorList>
            <person name="Eastman K.E."/>
            <person name="Pendleton A.L."/>
            <person name="Shaikh M.A."/>
            <person name="Suttiyut T."/>
            <person name="Ogas R."/>
            <person name="Tomko P."/>
            <person name="Gavelis G."/>
            <person name="Widhalm J.R."/>
            <person name="Wisecaver J.H."/>
        </authorList>
    </citation>
    <scope>NUCLEOTIDE SEQUENCE</scope>
    <source>
        <strain evidence="7">ECLA1</strain>
    </source>
</reference>
<feature type="transmembrane region" description="Helical" evidence="5">
    <location>
        <begin position="88"/>
        <end position="105"/>
    </location>
</feature>
<feature type="domain" description="Amino acid transporter transmembrane" evidence="6">
    <location>
        <begin position="62"/>
        <end position="151"/>
    </location>
</feature>
<dbReference type="Proteomes" id="UP001283361">
    <property type="component" value="Unassembled WGS sequence"/>
</dbReference>
<protein>
    <recommendedName>
        <fullName evidence="6">Amino acid transporter transmembrane domain-containing protein</fullName>
    </recommendedName>
</protein>
<accession>A0AAE1D252</accession>
<keyword evidence="8" id="KW-1185">Reference proteome</keyword>
<dbReference type="InterPro" id="IPR013057">
    <property type="entry name" value="AA_transpt_TM"/>
</dbReference>
<dbReference type="Pfam" id="PF01490">
    <property type="entry name" value="Aa_trans"/>
    <property type="match status" value="1"/>
</dbReference>
<evidence type="ECO:0000256" key="5">
    <source>
        <dbReference type="SAM" id="Phobius"/>
    </source>
</evidence>
<evidence type="ECO:0000256" key="3">
    <source>
        <dbReference type="ARBA" id="ARBA00022989"/>
    </source>
</evidence>
<evidence type="ECO:0000256" key="1">
    <source>
        <dbReference type="ARBA" id="ARBA00004370"/>
    </source>
</evidence>
<dbReference type="AlphaFoldDB" id="A0AAE1D252"/>
<dbReference type="GO" id="GO:0016020">
    <property type="term" value="C:membrane"/>
    <property type="evidence" value="ECO:0007669"/>
    <property type="project" value="UniProtKB-SubCell"/>
</dbReference>
<comment type="subcellular location">
    <subcellularLocation>
        <location evidence="1">Membrane</location>
    </subcellularLocation>
</comment>
<dbReference type="EMBL" id="JAWDGP010005824">
    <property type="protein sequence ID" value="KAK3751369.1"/>
    <property type="molecule type" value="Genomic_DNA"/>
</dbReference>
<keyword evidence="2 5" id="KW-0812">Transmembrane</keyword>
<evidence type="ECO:0000313" key="8">
    <source>
        <dbReference type="Proteomes" id="UP001283361"/>
    </source>
</evidence>
<organism evidence="7 8">
    <name type="scientific">Elysia crispata</name>
    <name type="common">lettuce slug</name>
    <dbReference type="NCBI Taxonomy" id="231223"/>
    <lineage>
        <taxon>Eukaryota</taxon>
        <taxon>Metazoa</taxon>
        <taxon>Spiralia</taxon>
        <taxon>Lophotrochozoa</taxon>
        <taxon>Mollusca</taxon>
        <taxon>Gastropoda</taxon>
        <taxon>Heterobranchia</taxon>
        <taxon>Euthyneura</taxon>
        <taxon>Panpulmonata</taxon>
        <taxon>Sacoglossa</taxon>
        <taxon>Placobranchoidea</taxon>
        <taxon>Plakobranchidae</taxon>
        <taxon>Elysia</taxon>
    </lineage>
</organism>
<gene>
    <name evidence="7" type="ORF">RRG08_006037</name>
</gene>
<name>A0AAE1D252_9GAST</name>